<evidence type="ECO:0000313" key="2">
    <source>
        <dbReference type="Proteomes" id="UP000034048"/>
    </source>
</evidence>
<gene>
    <name evidence="1" type="ORF">UT42_C0012G0001</name>
</gene>
<comment type="caution">
    <text evidence="1">The sequence shown here is derived from an EMBL/GenBank/DDBJ whole genome shotgun (WGS) entry which is preliminary data.</text>
</comment>
<reference evidence="1 2" key="1">
    <citation type="journal article" date="2015" name="Nature">
        <title>rRNA introns, odd ribosomes, and small enigmatic genomes across a large radiation of phyla.</title>
        <authorList>
            <person name="Brown C.T."/>
            <person name="Hug L.A."/>
            <person name="Thomas B.C."/>
            <person name="Sharon I."/>
            <person name="Castelle C.J."/>
            <person name="Singh A."/>
            <person name="Wilkins M.J."/>
            <person name="Williams K.H."/>
            <person name="Banfield J.F."/>
        </authorList>
    </citation>
    <scope>NUCLEOTIDE SEQUENCE [LARGE SCALE GENOMIC DNA]</scope>
</reference>
<dbReference type="EMBL" id="LBWS01000012">
    <property type="protein sequence ID" value="KKR14983.1"/>
    <property type="molecule type" value="Genomic_DNA"/>
</dbReference>
<organism evidence="1 2">
    <name type="scientific">Candidatus Falkowbacteria bacterium GW2011_GWA2_39_24</name>
    <dbReference type="NCBI Taxonomy" id="1618634"/>
    <lineage>
        <taxon>Bacteria</taxon>
        <taxon>Candidatus Falkowiibacteriota</taxon>
    </lineage>
</organism>
<feature type="non-terminal residue" evidence="1">
    <location>
        <position position="34"/>
    </location>
</feature>
<proteinExistence type="predicted"/>
<dbReference type="Proteomes" id="UP000034048">
    <property type="component" value="Unassembled WGS sequence"/>
</dbReference>
<evidence type="ECO:0000313" key="1">
    <source>
        <dbReference type="EMBL" id="KKR14983.1"/>
    </source>
</evidence>
<protein>
    <submittedName>
        <fullName evidence="1">Uncharacterized protein</fullName>
    </submittedName>
</protein>
<name>A0A0G0NHJ9_9BACT</name>
<sequence>MSEEQIIKEEMNKGDKILAAQAAMDQIKSLYGEG</sequence>
<dbReference type="AlphaFoldDB" id="A0A0G0NHJ9"/>
<accession>A0A0G0NHJ9</accession>